<dbReference type="AlphaFoldDB" id="A0AAC8VNZ6"/>
<keyword evidence="4" id="KW-1185">Reference proteome</keyword>
<dbReference type="Proteomes" id="UP000254849">
    <property type="component" value="Unassembled WGS sequence"/>
</dbReference>
<protein>
    <submittedName>
        <fullName evidence="2">YfbU domain</fullName>
    </submittedName>
</protein>
<dbReference type="Pfam" id="PF03887">
    <property type="entry name" value="YfbU"/>
    <property type="match status" value="1"/>
</dbReference>
<evidence type="ECO:0000313" key="3">
    <source>
        <dbReference type="Proteomes" id="UP000061974"/>
    </source>
</evidence>
<evidence type="ECO:0000313" key="1">
    <source>
        <dbReference type="EMBL" id="ALB54362.1"/>
    </source>
</evidence>
<dbReference type="InterPro" id="IPR023146">
    <property type="entry name" value="YfbU_alpha-helical_sf"/>
</dbReference>
<dbReference type="RefSeq" id="WP_032804195.1">
    <property type="nucleotide sequence ID" value="NZ_AJKW01000010.1"/>
</dbReference>
<gene>
    <name evidence="1" type="ORF">AFK65_06705</name>
    <name evidence="2" type="ORF">NCTC9529_01380</name>
</gene>
<proteinExistence type="predicted"/>
<evidence type="ECO:0000313" key="4">
    <source>
        <dbReference type="Proteomes" id="UP000254849"/>
    </source>
</evidence>
<dbReference type="EMBL" id="CP012257">
    <property type="protein sequence ID" value="ALB54362.1"/>
    <property type="molecule type" value="Genomic_DNA"/>
</dbReference>
<name>A0AAC8VNZ6_9ENTR</name>
<accession>A0AAC8VNZ6</accession>
<dbReference type="Gene3D" id="1.10.3190.10">
    <property type="entry name" value="yfbu gene product, domain 2"/>
    <property type="match status" value="1"/>
</dbReference>
<dbReference type="InterPro" id="IPR005587">
    <property type="entry name" value="UPF0304_YfbU"/>
</dbReference>
<reference evidence="2 4" key="4">
    <citation type="submission" date="2018-06" db="EMBL/GenBank/DDBJ databases">
        <authorList>
            <consortium name="Pathogen Informatics"/>
            <person name="Doyle S."/>
        </authorList>
    </citation>
    <scope>NUCLEOTIDE SEQUENCE [LARGE SCALE GENOMIC DNA]</scope>
    <source>
        <strain evidence="4">NCTC 9529</strain>
        <strain evidence="2">NCTC9529</strain>
    </source>
</reference>
<dbReference type="SUPFAM" id="SSF116960">
    <property type="entry name" value="YfbU-like"/>
    <property type="match status" value="1"/>
</dbReference>
<dbReference type="KEGG" id="cui:AFK65_06705"/>
<dbReference type="Proteomes" id="UP000061974">
    <property type="component" value="Chromosome"/>
</dbReference>
<reference evidence="3" key="2">
    <citation type="submission" date="2015-09" db="EMBL/GenBank/DDBJ databases">
        <title>Cronobacter genome sequencing and assembly.</title>
        <authorList>
            <person name="Descombes P."/>
            <person name="Baert L."/>
            <person name="Ngom-Bru C."/>
            <person name="Barretto C."/>
        </authorList>
    </citation>
    <scope>NUCLEOTIDE SEQUENCE [LARGE SCALE GENOMIC DNA]</scope>
    <source>
        <strain evidence="3">NCTC 9529</strain>
    </source>
</reference>
<dbReference type="EMBL" id="UFYH01000001">
    <property type="protein sequence ID" value="STD03919.1"/>
    <property type="molecule type" value="Genomic_DNA"/>
</dbReference>
<reference evidence="3" key="1">
    <citation type="submission" date="2015-07" db="EMBL/GenBank/DDBJ databases">
        <authorList>
            <person name="Moine D."/>
            <person name="Kassam M."/>
        </authorList>
    </citation>
    <scope>NUCLEOTIDE SEQUENCE [LARGE SCALE GENOMIC DNA]</scope>
    <source>
        <strain evidence="3">NCTC 9529</strain>
    </source>
</reference>
<sequence>MNLSDYEKLSLAILCEIHTALKLSDNGLDSKFISKALDTGNEWAISSRFGDYLGFKDSEHPEEVSFVYNVLDMWSFIEEGVEALTDEERVTLEEKAAPLGKNPRFNGFDGNNETRYLSIASFIVSDPHAFGGRFADRYLNSHSRRVEKYKRMYEIFEPWRDNYPSRPLNVDELVKLLTA</sequence>
<organism evidence="1 3">
    <name type="scientific">Cronobacter universalis NCTC 9529</name>
    <dbReference type="NCBI Taxonomy" id="1074000"/>
    <lineage>
        <taxon>Bacteria</taxon>
        <taxon>Pseudomonadati</taxon>
        <taxon>Pseudomonadota</taxon>
        <taxon>Gammaproteobacteria</taxon>
        <taxon>Enterobacterales</taxon>
        <taxon>Enterobacteriaceae</taxon>
        <taxon>Cronobacter</taxon>
    </lineage>
</organism>
<reference evidence="1 3" key="3">
    <citation type="journal article" date="2016" name="Genome Announc.">
        <title>Fully Closed Genome Sequences of Five Type Strains of the Genus Cronobacter and One Cronobacter sakazakii Strain.</title>
        <authorList>
            <person name="Moine D."/>
            <person name="Kassam M."/>
            <person name="Baert L."/>
            <person name="Tang Y."/>
            <person name="Barretto C."/>
            <person name="Ngom Bru C."/>
            <person name="Klijn A."/>
            <person name="Descombes P."/>
        </authorList>
    </citation>
    <scope>NUCLEOTIDE SEQUENCE [LARGE SCALE GENOMIC DNA]</scope>
    <source>
        <strain evidence="1 3">NCTC 9529</strain>
    </source>
</reference>
<evidence type="ECO:0000313" key="2">
    <source>
        <dbReference type="EMBL" id="STD03919.1"/>
    </source>
</evidence>